<evidence type="ECO:0000313" key="1">
    <source>
        <dbReference type="EMBL" id="AUZ87917.1"/>
    </source>
</evidence>
<name>A0A2L0UFC2_9MICC</name>
<dbReference type="InterPro" id="IPR038056">
    <property type="entry name" value="YjbR-like_sf"/>
</dbReference>
<organism evidence="1 2">
    <name type="scientific">Arthrobacter agilis</name>
    <dbReference type="NCBI Taxonomy" id="37921"/>
    <lineage>
        <taxon>Bacteria</taxon>
        <taxon>Bacillati</taxon>
        <taxon>Actinomycetota</taxon>
        <taxon>Actinomycetes</taxon>
        <taxon>Micrococcales</taxon>
        <taxon>Micrococcaceae</taxon>
        <taxon>Arthrobacter</taxon>
    </lineage>
</organism>
<dbReference type="SUPFAM" id="SSF142906">
    <property type="entry name" value="YjbR-like"/>
    <property type="match status" value="1"/>
</dbReference>
<dbReference type="Gene3D" id="3.90.1150.30">
    <property type="match status" value="1"/>
</dbReference>
<reference evidence="1 2" key="1">
    <citation type="submission" date="2017-11" db="EMBL/GenBank/DDBJ databases">
        <title>Draft genome of Arthrobacter agilis strain UMCV2, a plant growth-promoting rhizobacterium and biocontrol capacity of phytopathogenic fungi.</title>
        <authorList>
            <person name="Martinez-Camara R."/>
            <person name="Santoyo G."/>
            <person name="Moreno-Hagelsieb G."/>
            <person name="Valencia-Cantero E."/>
        </authorList>
    </citation>
    <scope>NUCLEOTIDE SEQUENCE [LARGE SCALE GENOMIC DNA]</scope>
    <source>
        <strain evidence="1 2">UMCV2</strain>
    </source>
</reference>
<dbReference type="Pfam" id="PF04237">
    <property type="entry name" value="YjbR"/>
    <property type="match status" value="1"/>
</dbReference>
<sequence>MVSEDDVRSVCLALPGTSERLSWSRPAWFARALFARMWDDTVLTVKTEERPALLATAPEIFFLHPHHERYEGLVLVRLDPLDPGELSELLAESYRIANGRRAGQNEPDPVRK</sequence>
<gene>
    <name evidence="1" type="ORF">CVO76_09970</name>
</gene>
<accession>A0A2L0UFC2</accession>
<dbReference type="EMBL" id="CP024915">
    <property type="protein sequence ID" value="AUZ87917.1"/>
    <property type="molecule type" value="Genomic_DNA"/>
</dbReference>
<dbReference type="RefSeq" id="WP_133080229.1">
    <property type="nucleotide sequence ID" value="NZ_CP024915.1"/>
</dbReference>
<dbReference type="AlphaFoldDB" id="A0A2L0UFC2"/>
<evidence type="ECO:0008006" key="3">
    <source>
        <dbReference type="Google" id="ProtNLM"/>
    </source>
</evidence>
<evidence type="ECO:0000313" key="2">
    <source>
        <dbReference type="Proteomes" id="UP000239187"/>
    </source>
</evidence>
<proteinExistence type="predicted"/>
<dbReference type="Proteomes" id="UP000239187">
    <property type="component" value="Chromosome"/>
</dbReference>
<protein>
    <recommendedName>
        <fullName evidence="3">MmcQ/YjbR family DNA-binding protein</fullName>
    </recommendedName>
</protein>
<dbReference type="InterPro" id="IPR058532">
    <property type="entry name" value="YjbR/MT2646/Rv2570-like"/>
</dbReference>